<dbReference type="EMBL" id="JADOES010000061">
    <property type="protein sequence ID" value="MBT9317825.1"/>
    <property type="molecule type" value="Genomic_DNA"/>
</dbReference>
<protein>
    <submittedName>
        <fullName evidence="6">TetR/AcrR family transcriptional regulator</fullName>
    </submittedName>
</protein>
<dbReference type="PROSITE" id="PS50977">
    <property type="entry name" value="HTH_TETR_2"/>
    <property type="match status" value="1"/>
</dbReference>
<dbReference type="GO" id="GO:0000976">
    <property type="term" value="F:transcription cis-regulatory region binding"/>
    <property type="evidence" value="ECO:0007669"/>
    <property type="project" value="TreeGrafter"/>
</dbReference>
<dbReference type="InterPro" id="IPR050109">
    <property type="entry name" value="HTH-type_TetR-like_transc_reg"/>
</dbReference>
<evidence type="ECO:0000256" key="4">
    <source>
        <dbReference type="PROSITE-ProRule" id="PRU00335"/>
    </source>
</evidence>
<gene>
    <name evidence="6" type="ORF">IXB50_20615</name>
</gene>
<dbReference type="SUPFAM" id="SSF46689">
    <property type="entry name" value="Homeodomain-like"/>
    <property type="match status" value="1"/>
</dbReference>
<dbReference type="AlphaFoldDB" id="A0A947DIV6"/>
<sequence length="185" mass="20236">MNETEAKIIEAAIRTFVRYGAKKTSMADIASAAGVSRQTLYDLFGNKDEIIVNSIRHVTRTSLATVQSRWEDTSHLSDKLDVYFEETIIKSFELLQSSGDPEDLISGHNQAGKTAIAEAHKQHEALIAGILMPYASQIAEKGETVEQFTHFFVTTAMGFKAGATSRSDLDGLIESLKIAIAALIE</sequence>
<name>A0A947DIV6_9CYAN</name>
<dbReference type="InterPro" id="IPR009057">
    <property type="entry name" value="Homeodomain-like_sf"/>
</dbReference>
<dbReference type="PANTHER" id="PTHR30055:SF234">
    <property type="entry name" value="HTH-TYPE TRANSCRIPTIONAL REGULATOR BETI"/>
    <property type="match status" value="1"/>
</dbReference>
<reference evidence="6" key="1">
    <citation type="submission" date="2020-11" db="EMBL/GenBank/DDBJ databases">
        <authorList>
            <person name="Konstantinou D."/>
            <person name="Gkelis S."/>
            <person name="Popin R."/>
            <person name="Fewer D."/>
            <person name="Sivonen K."/>
        </authorList>
    </citation>
    <scope>NUCLEOTIDE SEQUENCE</scope>
    <source>
        <strain evidence="6">TAU-MAC 1115</strain>
    </source>
</reference>
<evidence type="ECO:0000256" key="2">
    <source>
        <dbReference type="ARBA" id="ARBA00023125"/>
    </source>
</evidence>
<dbReference type="Proteomes" id="UP000717364">
    <property type="component" value="Unassembled WGS sequence"/>
</dbReference>
<keyword evidence="7" id="KW-1185">Reference proteome</keyword>
<keyword evidence="3" id="KW-0804">Transcription</keyword>
<evidence type="ECO:0000313" key="6">
    <source>
        <dbReference type="EMBL" id="MBT9317825.1"/>
    </source>
</evidence>
<feature type="DNA-binding region" description="H-T-H motif" evidence="4">
    <location>
        <begin position="25"/>
        <end position="44"/>
    </location>
</feature>
<evidence type="ECO:0000259" key="5">
    <source>
        <dbReference type="PROSITE" id="PS50977"/>
    </source>
</evidence>
<keyword evidence="1" id="KW-0805">Transcription regulation</keyword>
<dbReference type="Gene3D" id="1.10.357.10">
    <property type="entry name" value="Tetracycline Repressor, domain 2"/>
    <property type="match status" value="1"/>
</dbReference>
<dbReference type="PANTHER" id="PTHR30055">
    <property type="entry name" value="HTH-TYPE TRANSCRIPTIONAL REGULATOR RUTR"/>
    <property type="match status" value="1"/>
</dbReference>
<dbReference type="InterPro" id="IPR001647">
    <property type="entry name" value="HTH_TetR"/>
</dbReference>
<comment type="caution">
    <text evidence="6">The sequence shown here is derived from an EMBL/GenBank/DDBJ whole genome shotgun (WGS) entry which is preliminary data.</text>
</comment>
<feature type="domain" description="HTH tetR-type" evidence="5">
    <location>
        <begin position="2"/>
        <end position="62"/>
    </location>
</feature>
<dbReference type="RefSeq" id="WP_215610889.1">
    <property type="nucleotide sequence ID" value="NZ_JADOES010000061.1"/>
</dbReference>
<evidence type="ECO:0000256" key="3">
    <source>
        <dbReference type="ARBA" id="ARBA00023163"/>
    </source>
</evidence>
<reference evidence="6" key="2">
    <citation type="journal article" date="2021" name="Mar. Drugs">
        <title>Genome Reduction and Secondary Metabolism of the Marine Sponge-Associated Cyanobacterium Leptothoe.</title>
        <authorList>
            <person name="Konstantinou D."/>
            <person name="Popin R.V."/>
            <person name="Fewer D.P."/>
            <person name="Sivonen K."/>
            <person name="Gkelis S."/>
        </authorList>
    </citation>
    <scope>NUCLEOTIDE SEQUENCE</scope>
    <source>
        <strain evidence="6">TAU-MAC 1115</strain>
    </source>
</reference>
<evidence type="ECO:0000256" key="1">
    <source>
        <dbReference type="ARBA" id="ARBA00023015"/>
    </source>
</evidence>
<proteinExistence type="predicted"/>
<dbReference type="PRINTS" id="PR00455">
    <property type="entry name" value="HTHTETR"/>
</dbReference>
<dbReference type="Pfam" id="PF00440">
    <property type="entry name" value="TetR_N"/>
    <property type="match status" value="1"/>
</dbReference>
<evidence type="ECO:0000313" key="7">
    <source>
        <dbReference type="Proteomes" id="UP000717364"/>
    </source>
</evidence>
<accession>A0A947DIV6</accession>
<keyword evidence="2 4" id="KW-0238">DNA-binding</keyword>
<dbReference type="GO" id="GO:0003700">
    <property type="term" value="F:DNA-binding transcription factor activity"/>
    <property type="evidence" value="ECO:0007669"/>
    <property type="project" value="TreeGrafter"/>
</dbReference>
<organism evidence="6 7">
    <name type="scientific">Leptothoe spongobia TAU-MAC 1115</name>
    <dbReference type="NCBI Taxonomy" id="1967444"/>
    <lineage>
        <taxon>Bacteria</taxon>
        <taxon>Bacillati</taxon>
        <taxon>Cyanobacteriota</taxon>
        <taxon>Cyanophyceae</taxon>
        <taxon>Nodosilineales</taxon>
        <taxon>Cymatolegaceae</taxon>
        <taxon>Leptothoe</taxon>
        <taxon>Leptothoe spongobia</taxon>
    </lineage>
</organism>